<proteinExistence type="predicted"/>
<evidence type="ECO:0000313" key="3">
    <source>
        <dbReference type="EMBL" id="XDT73003.1"/>
    </source>
</evidence>
<dbReference type="AlphaFoldDB" id="A0AB39UY48"/>
<dbReference type="GO" id="GO:0016747">
    <property type="term" value="F:acyltransferase activity, transferring groups other than amino-acyl groups"/>
    <property type="evidence" value="ECO:0007669"/>
    <property type="project" value="InterPro"/>
</dbReference>
<feature type="transmembrane region" description="Helical" evidence="1">
    <location>
        <begin position="189"/>
        <end position="207"/>
    </location>
</feature>
<keyword evidence="1" id="KW-0812">Transmembrane</keyword>
<dbReference type="GO" id="GO:0000271">
    <property type="term" value="P:polysaccharide biosynthetic process"/>
    <property type="evidence" value="ECO:0007669"/>
    <property type="project" value="TreeGrafter"/>
</dbReference>
<dbReference type="EMBL" id="CP154858">
    <property type="protein sequence ID" value="XDT73003.1"/>
    <property type="molecule type" value="Genomic_DNA"/>
</dbReference>
<dbReference type="GO" id="GO:0016020">
    <property type="term" value="C:membrane"/>
    <property type="evidence" value="ECO:0007669"/>
    <property type="project" value="TreeGrafter"/>
</dbReference>
<dbReference type="KEGG" id="tcd:AAIA72_03175"/>
<dbReference type="EC" id="2.3.-.-" evidence="3"/>
<gene>
    <name evidence="3" type="ORF">AAIA72_03175</name>
</gene>
<feature type="transmembrane region" description="Helical" evidence="1">
    <location>
        <begin position="21"/>
        <end position="41"/>
    </location>
</feature>
<keyword evidence="3" id="KW-0808">Transferase</keyword>
<feature type="transmembrane region" description="Helical" evidence="1">
    <location>
        <begin position="53"/>
        <end position="74"/>
    </location>
</feature>
<reference evidence="3" key="1">
    <citation type="submission" date="2024-05" db="EMBL/GenBank/DDBJ databases">
        <title>Genome sequencing of novel strain.</title>
        <authorList>
            <person name="Ganbat D."/>
            <person name="Ganbat S."/>
            <person name="Lee S.-J."/>
        </authorList>
    </citation>
    <scope>NUCLEOTIDE SEQUENCE</scope>
    <source>
        <strain evidence="3">SMD15-11</strain>
    </source>
</reference>
<dbReference type="PANTHER" id="PTHR23028">
    <property type="entry name" value="ACETYLTRANSFERASE"/>
    <property type="match status" value="1"/>
</dbReference>
<organism evidence="3">
    <name type="scientific">Thermohahella caldifontis</name>
    <dbReference type="NCBI Taxonomy" id="3142973"/>
    <lineage>
        <taxon>Bacteria</taxon>
        <taxon>Pseudomonadati</taxon>
        <taxon>Pseudomonadota</taxon>
        <taxon>Gammaproteobacteria</taxon>
        <taxon>Oceanospirillales</taxon>
        <taxon>Hahellaceae</taxon>
        <taxon>Thermohahella</taxon>
    </lineage>
</organism>
<keyword evidence="1" id="KW-0472">Membrane</keyword>
<protein>
    <submittedName>
        <fullName evidence="3">Acyltransferase</fullName>
        <ecNumber evidence="3">2.3.-.-</ecNumber>
    </submittedName>
</protein>
<dbReference type="InterPro" id="IPR050879">
    <property type="entry name" value="Acyltransferase_3"/>
</dbReference>
<feature type="transmembrane region" description="Helical" evidence="1">
    <location>
        <begin position="312"/>
        <end position="343"/>
    </location>
</feature>
<evidence type="ECO:0000256" key="1">
    <source>
        <dbReference type="SAM" id="Phobius"/>
    </source>
</evidence>
<dbReference type="PANTHER" id="PTHR23028:SF131">
    <property type="entry name" value="BLR2367 PROTEIN"/>
    <property type="match status" value="1"/>
</dbReference>
<dbReference type="Pfam" id="PF01757">
    <property type="entry name" value="Acyl_transf_3"/>
    <property type="match status" value="1"/>
</dbReference>
<keyword evidence="1" id="KW-1133">Transmembrane helix</keyword>
<feature type="transmembrane region" description="Helical" evidence="1">
    <location>
        <begin position="95"/>
        <end position="114"/>
    </location>
</feature>
<feature type="transmembrane region" description="Helical" evidence="1">
    <location>
        <begin position="241"/>
        <end position="259"/>
    </location>
</feature>
<accession>A0AB39UY48</accession>
<dbReference type="RefSeq" id="WP_369602004.1">
    <property type="nucleotide sequence ID" value="NZ_CP154858.1"/>
</dbReference>
<feature type="domain" description="Acyltransferase 3" evidence="2">
    <location>
        <begin position="20"/>
        <end position="339"/>
    </location>
</feature>
<dbReference type="InterPro" id="IPR002656">
    <property type="entry name" value="Acyl_transf_3_dom"/>
</dbReference>
<feature type="transmembrane region" description="Helical" evidence="1">
    <location>
        <begin position="271"/>
        <end position="292"/>
    </location>
</feature>
<keyword evidence="3" id="KW-0012">Acyltransferase</keyword>
<feature type="transmembrane region" description="Helical" evidence="1">
    <location>
        <begin position="219"/>
        <end position="235"/>
    </location>
</feature>
<name>A0AB39UY48_9GAMM</name>
<evidence type="ECO:0000259" key="2">
    <source>
        <dbReference type="Pfam" id="PF01757"/>
    </source>
</evidence>
<sequence length="373" mass="42211">MMKTQIPNTTLDDFSEGRDNNFNLLRMIAATLVIFTHAFGITGHGQAEPLYQFSGLSFGSWAVDLFFVTSGYLICKSWHARQNLLRFLYARFLRIYPALWVSTLVIALIVGPLFTELRLKEYLLHLDTLKYLLENTTLLIKGVKTDLPGVFTAHPSADINSPLWTLPYELKMYLLLAALGWTGLLYRRGLTLALSMGAGILFALAYSRLVPELASWTEALRFVFFFFAGSSAWLYRKQIPLRASLLCAMVGGFIVFSFLTDNLAARRMALAVLTPYLVFWLACIPSGWIRHYNRLGDYSYGTYIYGYPVQQIIFALTGGAVLSNFILSFMVTLSLAAISWHFLESRALRLPMPDFLQRWSARPAMAVRGIQPE</sequence>